<dbReference type="EMBL" id="JAIWYP010000003">
    <property type="protein sequence ID" value="KAH3845336.1"/>
    <property type="molecule type" value="Genomic_DNA"/>
</dbReference>
<dbReference type="AlphaFoldDB" id="A0A9D4KUL2"/>
<organism evidence="2 3">
    <name type="scientific">Dreissena polymorpha</name>
    <name type="common">Zebra mussel</name>
    <name type="synonym">Mytilus polymorpha</name>
    <dbReference type="NCBI Taxonomy" id="45954"/>
    <lineage>
        <taxon>Eukaryota</taxon>
        <taxon>Metazoa</taxon>
        <taxon>Spiralia</taxon>
        <taxon>Lophotrochozoa</taxon>
        <taxon>Mollusca</taxon>
        <taxon>Bivalvia</taxon>
        <taxon>Autobranchia</taxon>
        <taxon>Heteroconchia</taxon>
        <taxon>Euheterodonta</taxon>
        <taxon>Imparidentia</taxon>
        <taxon>Neoheterodontei</taxon>
        <taxon>Myida</taxon>
        <taxon>Dreissenoidea</taxon>
        <taxon>Dreissenidae</taxon>
        <taxon>Dreissena</taxon>
    </lineage>
</organism>
<evidence type="ECO:0000313" key="2">
    <source>
        <dbReference type="EMBL" id="KAH3845336.1"/>
    </source>
</evidence>
<evidence type="ECO:0000256" key="1">
    <source>
        <dbReference type="SAM" id="SignalP"/>
    </source>
</evidence>
<proteinExistence type="predicted"/>
<protein>
    <submittedName>
        <fullName evidence="2">Uncharacterized protein</fullName>
    </submittedName>
</protein>
<reference evidence="2" key="2">
    <citation type="submission" date="2020-11" db="EMBL/GenBank/DDBJ databases">
        <authorList>
            <person name="McCartney M.A."/>
            <person name="Auch B."/>
            <person name="Kono T."/>
            <person name="Mallez S."/>
            <person name="Becker A."/>
            <person name="Gohl D.M."/>
            <person name="Silverstein K.A.T."/>
            <person name="Koren S."/>
            <person name="Bechman K.B."/>
            <person name="Herman A."/>
            <person name="Abrahante J.E."/>
            <person name="Garbe J."/>
        </authorList>
    </citation>
    <scope>NUCLEOTIDE SEQUENCE</scope>
    <source>
        <strain evidence="2">Duluth1</strain>
        <tissue evidence="2">Whole animal</tissue>
    </source>
</reference>
<keyword evidence="1" id="KW-0732">Signal</keyword>
<name>A0A9D4KUL2_DREPO</name>
<reference evidence="2" key="1">
    <citation type="journal article" date="2019" name="bioRxiv">
        <title>The Genome of the Zebra Mussel, Dreissena polymorpha: A Resource for Invasive Species Research.</title>
        <authorList>
            <person name="McCartney M.A."/>
            <person name="Auch B."/>
            <person name="Kono T."/>
            <person name="Mallez S."/>
            <person name="Zhang Y."/>
            <person name="Obille A."/>
            <person name="Becker A."/>
            <person name="Abrahante J.E."/>
            <person name="Garbe J."/>
            <person name="Badalamenti J.P."/>
            <person name="Herman A."/>
            <person name="Mangelson H."/>
            <person name="Liachko I."/>
            <person name="Sullivan S."/>
            <person name="Sone E.D."/>
            <person name="Koren S."/>
            <person name="Silverstein K.A.T."/>
            <person name="Beckman K.B."/>
            <person name="Gohl D.M."/>
        </authorList>
    </citation>
    <scope>NUCLEOTIDE SEQUENCE</scope>
    <source>
        <strain evidence="2">Duluth1</strain>
        <tissue evidence="2">Whole animal</tissue>
    </source>
</reference>
<comment type="caution">
    <text evidence="2">The sequence shown here is derived from an EMBL/GenBank/DDBJ whole genome shotgun (WGS) entry which is preliminary data.</text>
</comment>
<feature type="signal peptide" evidence="1">
    <location>
        <begin position="1"/>
        <end position="23"/>
    </location>
</feature>
<keyword evidence="3" id="KW-1185">Reference proteome</keyword>
<dbReference type="Proteomes" id="UP000828390">
    <property type="component" value="Unassembled WGS sequence"/>
</dbReference>
<feature type="chain" id="PRO_5038382405" evidence="1">
    <location>
        <begin position="24"/>
        <end position="336"/>
    </location>
</feature>
<accession>A0A9D4KUL2</accession>
<gene>
    <name evidence="2" type="ORF">DPMN_087615</name>
</gene>
<evidence type="ECO:0000313" key="3">
    <source>
        <dbReference type="Proteomes" id="UP000828390"/>
    </source>
</evidence>
<sequence length="336" mass="37683">MDGHRAIGAWLLLFVMWTGRTDGFCKDDNDCFDLHSPRCYNDSIRSYCKNYDSCQQDADCGFPLITCTHGNCQPKKCLTDEDCHGDNSACFYGDCYCKSGYRKMDESCVSVIGLQCRQYNVDLDCNPTLFELTMKLLFEVPISNGSMQYNSTDYVCDQNSITCQCDTDVLKGINGVCNSYLGSECKSSLECGRKSNMSCIEGACACSAGFVRRESKCIWVMDAGCSSNEDCFYEGFECTTTDIGSYCRCPTGHAVKSPNNATCVEVYGSSCADIHMCGNTESFFYRRSYFEIQYKYNDTYANKAFHCDLDNVCSCAPGFRWNQQIKNCEHIYASGM</sequence>